<dbReference type="InterPro" id="IPR005526">
    <property type="entry name" value="Septum_form_inhib_MinC_C"/>
</dbReference>
<feature type="region of interest" description="Disordered" evidence="7">
    <location>
        <begin position="150"/>
        <end position="169"/>
    </location>
</feature>
<dbReference type="Gene3D" id="3.30.70.260">
    <property type="match status" value="1"/>
</dbReference>
<keyword evidence="10" id="KW-1185">Reference proteome</keyword>
<comment type="function">
    <text evidence="5 6">Cell division inhibitor that blocks the formation of polar Z ring septums. Rapidly oscillates between the poles of the cell to destabilize FtsZ filaments that have formed before they mature into polar Z rings. Prevents FtsZ polymerization.</text>
</comment>
<evidence type="ECO:0000256" key="7">
    <source>
        <dbReference type="SAM" id="MobiDB-lite"/>
    </source>
</evidence>
<dbReference type="EMBL" id="JAEIJD010000003">
    <property type="protein sequence ID" value="MBI6629430.1"/>
    <property type="molecule type" value="Genomic_DNA"/>
</dbReference>
<dbReference type="NCBIfam" id="TIGR01222">
    <property type="entry name" value="minC"/>
    <property type="match status" value="1"/>
</dbReference>
<evidence type="ECO:0000256" key="4">
    <source>
        <dbReference type="ARBA" id="ARBA00023306"/>
    </source>
</evidence>
<keyword evidence="3 6" id="KW-0717">Septation</keyword>
<evidence type="ECO:0000313" key="9">
    <source>
        <dbReference type="EMBL" id="MBI6629430.1"/>
    </source>
</evidence>
<dbReference type="Gene3D" id="2.160.20.70">
    <property type="match status" value="1"/>
</dbReference>
<dbReference type="GO" id="GO:1901891">
    <property type="term" value="P:regulation of cell septum assembly"/>
    <property type="evidence" value="ECO:0007669"/>
    <property type="project" value="InterPro"/>
</dbReference>
<dbReference type="PANTHER" id="PTHR34108">
    <property type="entry name" value="SEPTUM SITE-DETERMINING PROTEIN MINC"/>
    <property type="match status" value="1"/>
</dbReference>
<proteinExistence type="inferred from homology"/>
<comment type="subunit">
    <text evidence="6">Interacts with MinD and FtsZ.</text>
</comment>
<dbReference type="HAMAP" id="MF_00267">
    <property type="entry name" value="MinC"/>
    <property type="match status" value="1"/>
</dbReference>
<evidence type="ECO:0000259" key="8">
    <source>
        <dbReference type="Pfam" id="PF03775"/>
    </source>
</evidence>
<name>A0A934HRW6_9RHOB</name>
<dbReference type="GO" id="GO:0000902">
    <property type="term" value="P:cell morphogenesis"/>
    <property type="evidence" value="ECO:0007669"/>
    <property type="project" value="InterPro"/>
</dbReference>
<organism evidence="9 10">
    <name type="scientific">Pontibaca salina</name>
    <dbReference type="NCBI Taxonomy" id="2795731"/>
    <lineage>
        <taxon>Bacteria</taxon>
        <taxon>Pseudomonadati</taxon>
        <taxon>Pseudomonadota</taxon>
        <taxon>Alphaproteobacteria</taxon>
        <taxon>Rhodobacterales</taxon>
        <taxon>Roseobacteraceae</taxon>
        <taxon>Pontibaca</taxon>
    </lineage>
</organism>
<evidence type="ECO:0000256" key="5">
    <source>
        <dbReference type="ARBA" id="ARBA00025606"/>
    </source>
</evidence>
<evidence type="ECO:0000256" key="2">
    <source>
        <dbReference type="ARBA" id="ARBA00022618"/>
    </source>
</evidence>
<dbReference type="GO" id="GO:0000917">
    <property type="term" value="P:division septum assembly"/>
    <property type="evidence" value="ECO:0007669"/>
    <property type="project" value="UniProtKB-KW"/>
</dbReference>
<dbReference type="Proteomes" id="UP000613255">
    <property type="component" value="Unassembled WGS sequence"/>
</dbReference>
<dbReference type="SUPFAM" id="SSF63848">
    <property type="entry name" value="Cell-division inhibitor MinC, C-terminal domain"/>
    <property type="match status" value="1"/>
</dbReference>
<dbReference type="InterPro" id="IPR013033">
    <property type="entry name" value="MinC"/>
</dbReference>
<dbReference type="AlphaFoldDB" id="A0A934HRW6"/>
<sequence>MLCRKWWTNRPEPIRHEYNNADPNLRSESSRSNSSSVPKNDAPEITAVRPVQFRGRFLTAVALLIEGGPPDRRFFAGLDAQLRRMPHFLADAPLIIDLAKAPDLIRAEDLRHLRDELRQRKLAPFAVQNASAGQIAAAADAGLISVVAGQDAPQRPSRREAPAPVAAPARPQVANKIVTTPVRSGQSIVAEHGDLVIVGHVASGAELIAGGNIHIYGTMRGRAMAGVHGDENARIFCQNLDAELLAIAGLYRTSENLEHEVRKRSVHIFLQDQRLCVETLA</sequence>
<feature type="compositionally biased region" description="Low complexity" evidence="7">
    <location>
        <begin position="26"/>
        <end position="36"/>
    </location>
</feature>
<keyword evidence="2 6" id="KW-0132">Cell division</keyword>
<accession>A0A934HRW6</accession>
<gene>
    <name evidence="6 9" type="primary">minC</name>
    <name evidence="9" type="ORF">JAO82_05990</name>
</gene>
<dbReference type="InterPro" id="IPR016098">
    <property type="entry name" value="CAP/MinC_C"/>
</dbReference>
<feature type="region of interest" description="Disordered" evidence="7">
    <location>
        <begin position="17"/>
        <end position="43"/>
    </location>
</feature>
<reference evidence="9" key="1">
    <citation type="submission" date="2020-12" db="EMBL/GenBank/DDBJ databases">
        <title>Pontibaca salina gen. nov., sp. nov., isolated from marine sediment.</title>
        <authorList>
            <person name="Bo J."/>
            <person name="Wang S."/>
            <person name="Song X."/>
            <person name="Du Z."/>
        </authorList>
    </citation>
    <scope>NUCLEOTIDE SEQUENCE</scope>
    <source>
        <strain evidence="9">S1109L</strain>
    </source>
</reference>
<evidence type="ECO:0000256" key="6">
    <source>
        <dbReference type="HAMAP-Rule" id="MF_00267"/>
    </source>
</evidence>
<dbReference type="PANTHER" id="PTHR34108:SF1">
    <property type="entry name" value="SEPTUM SITE-DETERMINING PROTEIN MINC"/>
    <property type="match status" value="1"/>
</dbReference>
<comment type="caution">
    <text evidence="9">The sequence shown here is derived from an EMBL/GenBank/DDBJ whole genome shotgun (WGS) entry which is preliminary data.</text>
</comment>
<dbReference type="Pfam" id="PF03775">
    <property type="entry name" value="MinC_C"/>
    <property type="match status" value="1"/>
</dbReference>
<feature type="domain" description="Septum formation inhibitor MinC C-terminal" evidence="8">
    <location>
        <begin position="177"/>
        <end position="278"/>
    </location>
</feature>
<evidence type="ECO:0000313" key="10">
    <source>
        <dbReference type="Proteomes" id="UP000613255"/>
    </source>
</evidence>
<protein>
    <recommendedName>
        <fullName evidence="6">Probable septum site-determining protein MinC</fullName>
    </recommendedName>
</protein>
<evidence type="ECO:0000256" key="3">
    <source>
        <dbReference type="ARBA" id="ARBA00023210"/>
    </source>
</evidence>
<dbReference type="InterPro" id="IPR036145">
    <property type="entry name" value="MinC_C_sf"/>
</dbReference>
<keyword evidence="4 6" id="KW-0131">Cell cycle</keyword>
<evidence type="ECO:0000256" key="1">
    <source>
        <dbReference type="ARBA" id="ARBA00006291"/>
    </source>
</evidence>
<comment type="similarity">
    <text evidence="1 6">Belongs to the MinC family.</text>
</comment>